<comment type="caution">
    <text evidence="5">The sequence shown here is derived from an EMBL/GenBank/DDBJ whole genome shotgun (WGS) entry which is preliminary data.</text>
</comment>
<dbReference type="Pfam" id="PF01695">
    <property type="entry name" value="IstB_IS21"/>
    <property type="match status" value="1"/>
</dbReference>
<evidence type="ECO:0000256" key="1">
    <source>
        <dbReference type="ARBA" id="ARBA00008059"/>
    </source>
</evidence>
<dbReference type="InterPro" id="IPR003593">
    <property type="entry name" value="AAA+_ATPase"/>
</dbReference>
<dbReference type="GO" id="GO:0006260">
    <property type="term" value="P:DNA replication"/>
    <property type="evidence" value="ECO:0007669"/>
    <property type="project" value="TreeGrafter"/>
</dbReference>
<keyword evidence="2" id="KW-0547">Nucleotide-binding</keyword>
<feature type="domain" description="AAA+ ATPase" evidence="4">
    <location>
        <begin position="98"/>
        <end position="233"/>
    </location>
</feature>
<dbReference type="GO" id="GO:0005524">
    <property type="term" value="F:ATP binding"/>
    <property type="evidence" value="ECO:0007669"/>
    <property type="project" value="UniProtKB-KW"/>
</dbReference>
<dbReference type="PANTHER" id="PTHR30050:SF4">
    <property type="entry name" value="ATP-BINDING PROTEIN RV3427C IN INSERTION SEQUENCE-RELATED"/>
    <property type="match status" value="1"/>
</dbReference>
<accession>A0A369XPY5</accession>
<protein>
    <submittedName>
        <fullName evidence="5">AAA family ATPase</fullName>
    </submittedName>
</protein>
<comment type="similarity">
    <text evidence="1">Belongs to the IS21/IS1162 putative ATP-binding protein family.</text>
</comment>
<evidence type="ECO:0000256" key="2">
    <source>
        <dbReference type="ARBA" id="ARBA00022741"/>
    </source>
</evidence>
<dbReference type="SMART" id="SM00382">
    <property type="entry name" value="AAA"/>
    <property type="match status" value="1"/>
</dbReference>
<proteinExistence type="inferred from homology"/>
<dbReference type="AlphaFoldDB" id="A0A369XPY5"/>
<dbReference type="InterPro" id="IPR047661">
    <property type="entry name" value="IstB"/>
</dbReference>
<dbReference type="InterPro" id="IPR001270">
    <property type="entry name" value="ClpA/B"/>
</dbReference>
<evidence type="ECO:0000313" key="6">
    <source>
        <dbReference type="Proteomes" id="UP000253831"/>
    </source>
</evidence>
<keyword evidence="3" id="KW-0067">ATP-binding</keyword>
<dbReference type="SUPFAM" id="SSF52540">
    <property type="entry name" value="P-loop containing nucleoside triphosphate hydrolases"/>
    <property type="match status" value="1"/>
</dbReference>
<dbReference type="InterPro" id="IPR027417">
    <property type="entry name" value="P-loop_NTPase"/>
</dbReference>
<dbReference type="NCBIfam" id="NF038214">
    <property type="entry name" value="IS21_help_AAA"/>
    <property type="match status" value="1"/>
</dbReference>
<organism evidence="5 6">
    <name type="scientific">Candidatus Accumulibacter meliphilus</name>
    <dbReference type="NCBI Taxonomy" id="2211374"/>
    <lineage>
        <taxon>Bacteria</taxon>
        <taxon>Pseudomonadati</taxon>
        <taxon>Pseudomonadota</taxon>
        <taxon>Betaproteobacteria</taxon>
        <taxon>Candidatus Accumulibacter</taxon>
    </lineage>
</organism>
<dbReference type="Proteomes" id="UP000253831">
    <property type="component" value="Unassembled WGS sequence"/>
</dbReference>
<reference evidence="5 6" key="1">
    <citation type="submission" date="2018-05" db="EMBL/GenBank/DDBJ databases">
        <title>Integrated omic analyses show evidence that a Ca. Accumulibacter phosphatis strain performs denitrification under micro-aerobic conditions.</title>
        <authorList>
            <person name="Camejo P.Y."/>
            <person name="Katherine M.D."/>
            <person name="Daniel N.R."/>
        </authorList>
    </citation>
    <scope>NUCLEOTIDE SEQUENCE [LARGE SCALE GENOMIC DNA]</scope>
    <source>
        <strain evidence="5">UW-LDO-IC</strain>
    </source>
</reference>
<dbReference type="Gene3D" id="3.40.50.300">
    <property type="entry name" value="P-loop containing nucleotide triphosphate hydrolases"/>
    <property type="match status" value="1"/>
</dbReference>
<dbReference type="PANTHER" id="PTHR30050">
    <property type="entry name" value="CHROMOSOMAL REPLICATION INITIATOR PROTEIN DNAA"/>
    <property type="match status" value="1"/>
</dbReference>
<dbReference type="InterPro" id="IPR028350">
    <property type="entry name" value="DNAC/IstB-like"/>
</dbReference>
<evidence type="ECO:0000313" key="5">
    <source>
        <dbReference type="EMBL" id="RDE50267.1"/>
    </source>
</evidence>
<sequence>MLNHPTVERLHQLRLPGMARALASQAQSPEIGQLSFEERLGLLVDCEAAERESRQNTARLKRAGLKQAATPEDVNYRHPRRLDRGLFARLMTGRWVKDHQNVLICGPTGIGKTYLACALANQACRQGHSVLYVRLTRLLPALAIGRGDGSYLKLLAQLAKTEVLVIDEWALAPLSDDSRRDLLEIFDDRHGTRSTIITSQLQVEHWHASIGDPTLADAILDRLVHQAHTLDLDGESLRKPEQPI</sequence>
<dbReference type="InterPro" id="IPR002611">
    <property type="entry name" value="IstB_ATP-bd"/>
</dbReference>
<dbReference type="PIRSF" id="PIRSF003073">
    <property type="entry name" value="DNAC_TnpB_IstB"/>
    <property type="match status" value="1"/>
</dbReference>
<dbReference type="PRINTS" id="PR00300">
    <property type="entry name" value="CLPPROTEASEA"/>
</dbReference>
<dbReference type="EMBL" id="QPGA01000023">
    <property type="protein sequence ID" value="RDE50267.1"/>
    <property type="molecule type" value="Genomic_DNA"/>
</dbReference>
<name>A0A369XPY5_9PROT</name>
<evidence type="ECO:0000259" key="4">
    <source>
        <dbReference type="SMART" id="SM00382"/>
    </source>
</evidence>
<evidence type="ECO:0000256" key="3">
    <source>
        <dbReference type="ARBA" id="ARBA00022840"/>
    </source>
</evidence>
<dbReference type="CDD" id="cd00009">
    <property type="entry name" value="AAA"/>
    <property type="match status" value="1"/>
</dbReference>
<gene>
    <name evidence="5" type="ORF">DVS81_12430</name>
</gene>